<comment type="cofactor">
    <cofactor evidence="1">
        <name>Mg(2+)</name>
        <dbReference type="ChEBI" id="CHEBI:18420"/>
    </cofactor>
</comment>
<dbReference type="InterPro" id="IPR013341">
    <property type="entry name" value="Mandelate_racemase_N_dom"/>
</dbReference>
<dbReference type="SUPFAM" id="SSF51604">
    <property type="entry name" value="Enolase C-terminal domain-like"/>
    <property type="match status" value="1"/>
</dbReference>
<protein>
    <submittedName>
        <fullName evidence="5">Isomerase</fullName>
    </submittedName>
</protein>
<evidence type="ECO:0000259" key="4">
    <source>
        <dbReference type="SMART" id="SM00922"/>
    </source>
</evidence>
<proteinExistence type="predicted"/>
<dbReference type="Gene3D" id="3.20.20.120">
    <property type="entry name" value="Enolase-like C-terminal domain"/>
    <property type="match status" value="1"/>
</dbReference>
<dbReference type="Proteomes" id="UP000215459">
    <property type="component" value="Unassembled WGS sequence"/>
</dbReference>
<dbReference type="PANTHER" id="PTHR13794">
    <property type="entry name" value="ENOLASE SUPERFAMILY, MANDELATE RACEMASE"/>
    <property type="match status" value="1"/>
</dbReference>
<dbReference type="SFLD" id="SFLDG00179">
    <property type="entry name" value="mandelate_racemase"/>
    <property type="match status" value="1"/>
</dbReference>
<evidence type="ECO:0000256" key="2">
    <source>
        <dbReference type="ARBA" id="ARBA00022723"/>
    </source>
</evidence>
<dbReference type="Pfam" id="PF02746">
    <property type="entry name" value="MR_MLE_N"/>
    <property type="match status" value="1"/>
</dbReference>
<evidence type="ECO:0000313" key="6">
    <source>
        <dbReference type="Proteomes" id="UP000215459"/>
    </source>
</evidence>
<organism evidence="5 6">
    <name type="scientific">Paludifilum halophilum</name>
    <dbReference type="NCBI Taxonomy" id="1642702"/>
    <lineage>
        <taxon>Bacteria</taxon>
        <taxon>Bacillati</taxon>
        <taxon>Bacillota</taxon>
        <taxon>Bacilli</taxon>
        <taxon>Bacillales</taxon>
        <taxon>Thermoactinomycetaceae</taxon>
        <taxon>Paludifilum</taxon>
    </lineage>
</organism>
<dbReference type="OrthoDB" id="9775391at2"/>
<feature type="domain" description="Mandelate racemase/muconate lactonizing enzyme C-terminal" evidence="4">
    <location>
        <begin position="138"/>
        <end position="236"/>
    </location>
</feature>
<dbReference type="GO" id="GO:0016853">
    <property type="term" value="F:isomerase activity"/>
    <property type="evidence" value="ECO:0007669"/>
    <property type="project" value="UniProtKB-KW"/>
</dbReference>
<dbReference type="GO" id="GO:0000287">
    <property type="term" value="F:magnesium ion binding"/>
    <property type="evidence" value="ECO:0007669"/>
    <property type="project" value="TreeGrafter"/>
</dbReference>
<comment type="caution">
    <text evidence="5">The sequence shown here is derived from an EMBL/GenBank/DDBJ whole genome shotgun (WGS) entry which is preliminary data.</text>
</comment>
<name>A0A235B9Y1_9BACL</name>
<accession>A0A235B9Y1</accession>
<keyword evidence="3" id="KW-0460">Magnesium</keyword>
<dbReference type="SMART" id="SM00922">
    <property type="entry name" value="MR_MLE"/>
    <property type="match status" value="1"/>
</dbReference>
<dbReference type="InterPro" id="IPR029065">
    <property type="entry name" value="Enolase_C-like"/>
</dbReference>
<dbReference type="InterPro" id="IPR046945">
    <property type="entry name" value="RHMD-like"/>
</dbReference>
<dbReference type="InterPro" id="IPR036849">
    <property type="entry name" value="Enolase-like_C_sf"/>
</dbReference>
<keyword evidence="6" id="KW-1185">Reference proteome</keyword>
<dbReference type="GO" id="GO:0016836">
    <property type="term" value="F:hydro-lyase activity"/>
    <property type="evidence" value="ECO:0007669"/>
    <property type="project" value="TreeGrafter"/>
</dbReference>
<dbReference type="SFLD" id="SFLDS00001">
    <property type="entry name" value="Enolase"/>
    <property type="match status" value="1"/>
</dbReference>
<dbReference type="SUPFAM" id="SSF54826">
    <property type="entry name" value="Enolase N-terminal domain-like"/>
    <property type="match status" value="1"/>
</dbReference>
<evidence type="ECO:0000256" key="3">
    <source>
        <dbReference type="ARBA" id="ARBA00022842"/>
    </source>
</evidence>
<reference evidence="5 6" key="1">
    <citation type="submission" date="2017-07" db="EMBL/GenBank/DDBJ databases">
        <title>The genome sequence of Paludifilum halophilum highlights mechanisms for microbial adaptation to high salt environemnts.</title>
        <authorList>
            <person name="Belbahri L."/>
        </authorList>
    </citation>
    <scope>NUCLEOTIDE SEQUENCE [LARGE SCALE GENOMIC DNA]</scope>
    <source>
        <strain evidence="5 6">DSM 102817</strain>
    </source>
</reference>
<dbReference type="GO" id="GO:0016052">
    <property type="term" value="P:carbohydrate catabolic process"/>
    <property type="evidence" value="ECO:0007669"/>
    <property type="project" value="TreeGrafter"/>
</dbReference>
<dbReference type="InterPro" id="IPR013342">
    <property type="entry name" value="Mandelate_racemase_C"/>
</dbReference>
<sequence>MVEIESVETYPLYVPLQEPYGDANGYKSYRSCYLFRIRTRSGVEGWGECADWLPLLEKGFQERIIPFLIGKKSTDRLQLVAAVQKWHPRAAAGVSMALTEIAAKQAGLSVCDLWGGARRKEVPVYASFQSYTDRPDWMHHSRKRVEQALIDGFSRVKVKIGGKPFREDWEHIAALREMAGDQAQLAVDANQSYDTATALRWNRMFAEEDAWLWFEEPIPMDHVSEYRILRSRCLIPVAGGENIEEPKAFLPLLQNGGIDLLQPDPTHVGGIDALRDTLQLARHFGLRASPHTFDGALSRLYALFAQSCLSEWSKMEGENIEPVEWDAMENPFTDLFPLRPVKGTVSLPTGAGIGVEPDPERLKAYRWDGMSGP</sequence>
<dbReference type="Pfam" id="PF13378">
    <property type="entry name" value="MR_MLE_C"/>
    <property type="match status" value="1"/>
</dbReference>
<gene>
    <name evidence="5" type="ORF">CHM34_04740</name>
</gene>
<evidence type="ECO:0000313" key="5">
    <source>
        <dbReference type="EMBL" id="OYD09076.1"/>
    </source>
</evidence>
<dbReference type="AlphaFoldDB" id="A0A235B9Y1"/>
<keyword evidence="5" id="KW-0413">Isomerase</keyword>
<dbReference type="PANTHER" id="PTHR13794:SF58">
    <property type="entry name" value="MITOCHONDRIAL ENOLASE SUPERFAMILY MEMBER 1"/>
    <property type="match status" value="1"/>
</dbReference>
<dbReference type="Gene3D" id="3.30.390.10">
    <property type="entry name" value="Enolase-like, N-terminal domain"/>
    <property type="match status" value="1"/>
</dbReference>
<evidence type="ECO:0000256" key="1">
    <source>
        <dbReference type="ARBA" id="ARBA00001946"/>
    </source>
</evidence>
<dbReference type="EMBL" id="NOWF01000002">
    <property type="protein sequence ID" value="OYD09076.1"/>
    <property type="molecule type" value="Genomic_DNA"/>
</dbReference>
<dbReference type="CDD" id="cd03316">
    <property type="entry name" value="MR_like"/>
    <property type="match status" value="1"/>
</dbReference>
<keyword evidence="2" id="KW-0479">Metal-binding</keyword>
<dbReference type="InterPro" id="IPR029017">
    <property type="entry name" value="Enolase-like_N"/>
</dbReference>